<evidence type="ECO:0000313" key="4">
    <source>
        <dbReference type="EMBL" id="KAK2158447.1"/>
    </source>
</evidence>
<gene>
    <name evidence="4" type="ORF">LSH36_170g03011</name>
</gene>
<dbReference type="SMART" id="SM00034">
    <property type="entry name" value="CLECT"/>
    <property type="match status" value="1"/>
</dbReference>
<dbReference type="CDD" id="cd00037">
    <property type="entry name" value="CLECT"/>
    <property type="match status" value="1"/>
</dbReference>
<dbReference type="InterPro" id="IPR016186">
    <property type="entry name" value="C-type_lectin-like/link_sf"/>
</dbReference>
<dbReference type="Proteomes" id="UP001208570">
    <property type="component" value="Unassembled WGS sequence"/>
</dbReference>
<feature type="compositionally biased region" description="Polar residues" evidence="1">
    <location>
        <begin position="436"/>
        <end position="473"/>
    </location>
</feature>
<dbReference type="SUPFAM" id="SSF56436">
    <property type="entry name" value="C-type lectin-like"/>
    <property type="match status" value="1"/>
</dbReference>
<feature type="signal peptide" evidence="2">
    <location>
        <begin position="1"/>
        <end position="19"/>
    </location>
</feature>
<organism evidence="4 5">
    <name type="scientific">Paralvinella palmiformis</name>
    <dbReference type="NCBI Taxonomy" id="53620"/>
    <lineage>
        <taxon>Eukaryota</taxon>
        <taxon>Metazoa</taxon>
        <taxon>Spiralia</taxon>
        <taxon>Lophotrochozoa</taxon>
        <taxon>Annelida</taxon>
        <taxon>Polychaeta</taxon>
        <taxon>Sedentaria</taxon>
        <taxon>Canalipalpata</taxon>
        <taxon>Terebellida</taxon>
        <taxon>Terebelliformia</taxon>
        <taxon>Alvinellidae</taxon>
        <taxon>Paralvinella</taxon>
    </lineage>
</organism>
<keyword evidence="5" id="KW-1185">Reference proteome</keyword>
<dbReference type="InterPro" id="IPR001304">
    <property type="entry name" value="C-type_lectin-like"/>
</dbReference>
<dbReference type="AlphaFoldDB" id="A0AAD9JT04"/>
<feature type="region of interest" description="Disordered" evidence="1">
    <location>
        <begin position="302"/>
        <end position="321"/>
    </location>
</feature>
<protein>
    <recommendedName>
        <fullName evidence="3">C-type lectin domain-containing protein</fullName>
    </recommendedName>
</protein>
<feature type="compositionally biased region" description="Basic and acidic residues" evidence="1">
    <location>
        <begin position="474"/>
        <end position="483"/>
    </location>
</feature>
<keyword evidence="2" id="KW-0732">Signal</keyword>
<feature type="region of interest" description="Disordered" evidence="1">
    <location>
        <begin position="436"/>
        <end position="513"/>
    </location>
</feature>
<dbReference type="PROSITE" id="PS50041">
    <property type="entry name" value="C_TYPE_LECTIN_2"/>
    <property type="match status" value="1"/>
</dbReference>
<evidence type="ECO:0000313" key="5">
    <source>
        <dbReference type="Proteomes" id="UP001208570"/>
    </source>
</evidence>
<feature type="chain" id="PRO_5041975561" description="C-type lectin domain-containing protein" evidence="2">
    <location>
        <begin position="20"/>
        <end position="513"/>
    </location>
</feature>
<evidence type="ECO:0000259" key="3">
    <source>
        <dbReference type="PROSITE" id="PS50041"/>
    </source>
</evidence>
<evidence type="ECO:0000256" key="1">
    <source>
        <dbReference type="SAM" id="MobiDB-lite"/>
    </source>
</evidence>
<reference evidence="4" key="1">
    <citation type="journal article" date="2023" name="Mol. Biol. Evol.">
        <title>Third-Generation Sequencing Reveals the Adaptive Role of the Epigenome in Three Deep-Sea Polychaetes.</title>
        <authorList>
            <person name="Perez M."/>
            <person name="Aroh O."/>
            <person name="Sun Y."/>
            <person name="Lan Y."/>
            <person name="Juniper S.K."/>
            <person name="Young C.R."/>
            <person name="Angers B."/>
            <person name="Qian P.Y."/>
        </authorList>
    </citation>
    <scope>NUCLEOTIDE SEQUENCE</scope>
    <source>
        <strain evidence="4">P08H-3</strain>
    </source>
</reference>
<dbReference type="EMBL" id="JAODUP010000170">
    <property type="protein sequence ID" value="KAK2158447.1"/>
    <property type="molecule type" value="Genomic_DNA"/>
</dbReference>
<comment type="caution">
    <text evidence="4">The sequence shown here is derived from an EMBL/GenBank/DDBJ whole genome shotgun (WGS) entry which is preliminary data.</text>
</comment>
<name>A0AAD9JT04_9ANNE</name>
<dbReference type="InterPro" id="IPR016187">
    <property type="entry name" value="CTDL_fold"/>
</dbReference>
<accession>A0AAD9JT04</accession>
<sequence>MALLCALHVFFFVTGLLLGDTNCDESKVNEKCLYHESYEDCYTLYGSQDTMITWYKAQEECKGHGGHLVIIKSPEVQDILLDVLQPITNIGGRVHVWTSGRRSNDTNWYYVNNERVPQDIIDKIENHPKGDRCAYMDTYLETKTVKTFQCQQDLKTVLCQRSAPCDPDDINYKVYLDWFIIKDMDLGKCNDLDGTEDDVLWAEQYHKPDTDSDEEGDDMKKETTDNDDTSLLTYRNHIELTFNSRNQTDLMTSTSDHPHSTTDGNPYSEIPGNSSVNTAVVPHSTTDGNLYSEMPTAAANTYSEIPGNSNVNTAVGPHSNTDGNLYSEMPSNSYRPAAANAYSEIPGNSNVNTAVYPHSTTDGNLYSEMPTAAANSYSEIPGNSNVNAAVGPHSNTDGNLYSEMPSNSYRAAAANPYSEIPGNSNVNTAVDIHSEMSSNSHPTAAANSYSEIPGNSSVNTATNVPKGVTSNDPNEIRIEKSDSVSRVPHGYKMSTDGTLYALPNKGKNKFPTD</sequence>
<feature type="domain" description="C-type lectin" evidence="3">
    <location>
        <begin position="41"/>
        <end position="157"/>
    </location>
</feature>
<feature type="region of interest" description="Disordered" evidence="1">
    <location>
        <begin position="205"/>
        <end position="227"/>
    </location>
</feature>
<feature type="region of interest" description="Disordered" evidence="1">
    <location>
        <begin position="245"/>
        <end position="272"/>
    </location>
</feature>
<evidence type="ECO:0000256" key="2">
    <source>
        <dbReference type="SAM" id="SignalP"/>
    </source>
</evidence>
<dbReference type="Pfam" id="PF00059">
    <property type="entry name" value="Lectin_C"/>
    <property type="match status" value="1"/>
</dbReference>
<dbReference type="Gene3D" id="3.10.100.10">
    <property type="entry name" value="Mannose-Binding Protein A, subunit A"/>
    <property type="match status" value="1"/>
</dbReference>
<proteinExistence type="predicted"/>